<organism evidence="2 3">
    <name type="scientific">Allonocardiopsis opalescens</name>
    <dbReference type="NCBI Taxonomy" id="1144618"/>
    <lineage>
        <taxon>Bacteria</taxon>
        <taxon>Bacillati</taxon>
        <taxon>Actinomycetota</taxon>
        <taxon>Actinomycetes</taxon>
        <taxon>Streptosporangiales</taxon>
        <taxon>Allonocardiopsis</taxon>
    </lineage>
</organism>
<sequence length="294" mass="32256">MVELSILIAVVMIFRDIPGTINAVTEYRKAKPPLPPRAPKQAKQGAMSGYLWTVWDTKWQEMAEKYPERSAKARARREKRHAERREVWEHIKAKASDALGPDGEAKAGEPAKRKQEEAKPESAPAPTTPEPAADDAQPKPESVPNADQNPTPKTEPVWPKASAVPAHEQPTPPAGTNVLQFRRNPTIEGDDMADPNATEVLGLQGATRYTRALHATAQKQQQKLEEQAAQMRQGGVGQAAILRFEQAAAEAEHFTALAAEAVELCEKQLVVRDAYEAAPNAGNKQWFTSQQQGV</sequence>
<name>A0A2T0PSZ0_9ACTN</name>
<dbReference type="AlphaFoldDB" id="A0A2T0PSZ0"/>
<reference evidence="2 3" key="1">
    <citation type="submission" date="2018-03" db="EMBL/GenBank/DDBJ databases">
        <title>Genomic Encyclopedia of Archaeal and Bacterial Type Strains, Phase II (KMG-II): from individual species to whole genera.</title>
        <authorList>
            <person name="Goeker M."/>
        </authorList>
    </citation>
    <scope>NUCLEOTIDE SEQUENCE [LARGE SCALE GENOMIC DNA]</scope>
    <source>
        <strain evidence="2 3">DSM 45601</strain>
    </source>
</reference>
<feature type="compositionally biased region" description="Basic and acidic residues" evidence="1">
    <location>
        <begin position="103"/>
        <end position="120"/>
    </location>
</feature>
<evidence type="ECO:0000313" key="3">
    <source>
        <dbReference type="Proteomes" id="UP000237846"/>
    </source>
</evidence>
<gene>
    <name evidence="2" type="ORF">CLV72_11286</name>
</gene>
<accession>A0A2T0PSZ0</accession>
<dbReference type="RefSeq" id="WP_106253420.1">
    <property type="nucleotide sequence ID" value="NZ_PVZC01000012.1"/>
</dbReference>
<protein>
    <submittedName>
        <fullName evidence="2">Uncharacterized protein</fullName>
    </submittedName>
</protein>
<comment type="caution">
    <text evidence="2">The sequence shown here is derived from an EMBL/GenBank/DDBJ whole genome shotgun (WGS) entry which is preliminary data.</text>
</comment>
<evidence type="ECO:0000313" key="2">
    <source>
        <dbReference type="EMBL" id="PRX92013.1"/>
    </source>
</evidence>
<keyword evidence="3" id="KW-1185">Reference proteome</keyword>
<feature type="region of interest" description="Disordered" evidence="1">
    <location>
        <begin position="67"/>
        <end position="86"/>
    </location>
</feature>
<proteinExistence type="predicted"/>
<evidence type="ECO:0000256" key="1">
    <source>
        <dbReference type="SAM" id="MobiDB-lite"/>
    </source>
</evidence>
<dbReference type="Proteomes" id="UP000237846">
    <property type="component" value="Unassembled WGS sequence"/>
</dbReference>
<feature type="compositionally biased region" description="Low complexity" evidence="1">
    <location>
        <begin position="121"/>
        <end position="135"/>
    </location>
</feature>
<dbReference type="EMBL" id="PVZC01000012">
    <property type="protein sequence ID" value="PRX92013.1"/>
    <property type="molecule type" value="Genomic_DNA"/>
</dbReference>
<feature type="region of interest" description="Disordered" evidence="1">
    <location>
        <begin position="91"/>
        <end position="179"/>
    </location>
</feature>